<dbReference type="GO" id="GO:0052729">
    <property type="term" value="F:dimethylglycine N-methyltransferase activity"/>
    <property type="evidence" value="ECO:0007669"/>
    <property type="project" value="UniProtKB-ARBA"/>
</dbReference>
<name>A0A1Z4VT02_9GAMM</name>
<comment type="pathway">
    <text evidence="4">Amine and polyamine biosynthesis; betaine biosynthesis via glycine pathway; betaine from glycine: step 3/3.</text>
</comment>
<dbReference type="RefSeq" id="WP_096366830.1">
    <property type="nucleotide sequence ID" value="NZ_AP018052.1"/>
</dbReference>
<evidence type="ECO:0000256" key="2">
    <source>
        <dbReference type="ARBA" id="ARBA00022679"/>
    </source>
</evidence>
<protein>
    <submittedName>
        <fullName evidence="6">SAM-dependent methyltransferases</fullName>
    </submittedName>
</protein>
<keyword evidence="2 6" id="KW-0808">Transferase</keyword>
<dbReference type="PANTHER" id="PTHR44068">
    <property type="entry name" value="ZGC:194242"/>
    <property type="match status" value="1"/>
</dbReference>
<dbReference type="SUPFAM" id="SSF53335">
    <property type="entry name" value="S-adenosyl-L-methionine-dependent methyltransferases"/>
    <property type="match status" value="1"/>
</dbReference>
<keyword evidence="1 6" id="KW-0489">Methyltransferase</keyword>
<reference evidence="6 7" key="1">
    <citation type="submission" date="2017-05" db="EMBL/GenBank/DDBJ databases">
        <title>Thiocyanate degradation by Thiohalobacter thiocyanaticus FOKN1.</title>
        <authorList>
            <person name="Oshiki M."/>
            <person name="Fukushima T."/>
            <person name="Kawano S."/>
            <person name="Nakagawa J."/>
        </authorList>
    </citation>
    <scope>NUCLEOTIDE SEQUENCE [LARGE SCALE GENOMIC DNA]</scope>
    <source>
        <strain evidence="6 7">FOKN1</strain>
    </source>
</reference>
<feature type="domain" description="Methyltransferase type 11" evidence="5">
    <location>
        <begin position="73"/>
        <end position="171"/>
    </location>
</feature>
<proteinExistence type="predicted"/>
<dbReference type="GO" id="GO:0019286">
    <property type="term" value="P:glycine betaine biosynthetic process from glycine"/>
    <property type="evidence" value="ECO:0007669"/>
    <property type="project" value="UniProtKB-ARBA"/>
</dbReference>
<dbReference type="CDD" id="cd02440">
    <property type="entry name" value="AdoMet_MTases"/>
    <property type="match status" value="1"/>
</dbReference>
<dbReference type="Pfam" id="PF08241">
    <property type="entry name" value="Methyltransf_11"/>
    <property type="match status" value="1"/>
</dbReference>
<sequence length="282" mass="31916">MSTTPSYSEVVETARSYYNSDDADNFYFHVWGGEDIHIGLYQDDQEPIADASRRTVERIASKLDNLGPDSYVLDVGAGYGGAARYLAKTYGCRVVALNLSEKENERDRQMNREQGLDHLIEVVDGNFENLPYDSGTFDVVWSQDSFLHSGHRDKVISEAARVLKPGGELIFTDPMQADDCPEDVLQPVYDRIHLSSLGSIGFYREQAARNGLKEIEIEDLTARLPVHYGRVREELTRNRDDLVNRVSEEYIDRMITGLGHWVDAGSKGYLSWGILHFRKTAD</sequence>
<evidence type="ECO:0000313" key="7">
    <source>
        <dbReference type="Proteomes" id="UP000218765"/>
    </source>
</evidence>
<evidence type="ECO:0000256" key="3">
    <source>
        <dbReference type="ARBA" id="ARBA00022691"/>
    </source>
</evidence>
<dbReference type="EMBL" id="AP018052">
    <property type="protein sequence ID" value="BAZ94770.1"/>
    <property type="molecule type" value="Genomic_DNA"/>
</dbReference>
<dbReference type="Gene3D" id="3.40.50.150">
    <property type="entry name" value="Vaccinia Virus protein VP39"/>
    <property type="match status" value="1"/>
</dbReference>
<evidence type="ECO:0000259" key="5">
    <source>
        <dbReference type="Pfam" id="PF08241"/>
    </source>
</evidence>
<dbReference type="KEGG" id="ttc:FOKN1_2396"/>
<keyword evidence="7" id="KW-1185">Reference proteome</keyword>
<dbReference type="InterPro" id="IPR050447">
    <property type="entry name" value="Erg6_SMT_methyltransf"/>
</dbReference>
<dbReference type="Proteomes" id="UP000218765">
    <property type="component" value="Chromosome"/>
</dbReference>
<dbReference type="PANTHER" id="PTHR44068:SF11">
    <property type="entry name" value="GERANYL DIPHOSPHATE 2-C-METHYLTRANSFERASE"/>
    <property type="match status" value="1"/>
</dbReference>
<accession>A0A1Z4VT02</accession>
<gene>
    <name evidence="6" type="ORF">FOKN1_2396</name>
</gene>
<dbReference type="GO" id="GO:0032259">
    <property type="term" value="P:methylation"/>
    <property type="evidence" value="ECO:0007669"/>
    <property type="project" value="UniProtKB-KW"/>
</dbReference>
<dbReference type="InterPro" id="IPR013216">
    <property type="entry name" value="Methyltransf_11"/>
</dbReference>
<evidence type="ECO:0000256" key="1">
    <source>
        <dbReference type="ARBA" id="ARBA00022603"/>
    </source>
</evidence>
<evidence type="ECO:0000256" key="4">
    <source>
        <dbReference type="ARBA" id="ARBA00060542"/>
    </source>
</evidence>
<dbReference type="OrthoDB" id="529208at2"/>
<organism evidence="6 7">
    <name type="scientific">Thiohalobacter thiocyanaticus</name>
    <dbReference type="NCBI Taxonomy" id="585455"/>
    <lineage>
        <taxon>Bacteria</taxon>
        <taxon>Pseudomonadati</taxon>
        <taxon>Pseudomonadota</taxon>
        <taxon>Gammaproteobacteria</taxon>
        <taxon>Thiohalobacterales</taxon>
        <taxon>Thiohalobacteraceae</taxon>
        <taxon>Thiohalobacter</taxon>
    </lineage>
</organism>
<dbReference type="FunFam" id="3.40.50.150:FF:000461">
    <property type="entry name" value="Sarcosine/dimethylglycine N-methyltransferase"/>
    <property type="match status" value="1"/>
</dbReference>
<dbReference type="AlphaFoldDB" id="A0A1Z4VT02"/>
<evidence type="ECO:0000313" key="6">
    <source>
        <dbReference type="EMBL" id="BAZ94770.1"/>
    </source>
</evidence>
<keyword evidence="3" id="KW-0949">S-adenosyl-L-methionine</keyword>
<dbReference type="InterPro" id="IPR029063">
    <property type="entry name" value="SAM-dependent_MTases_sf"/>
</dbReference>